<gene>
    <name evidence="2" type="ORF">DEM25_000060</name>
</gene>
<keyword evidence="3" id="KW-1185">Reference proteome</keyword>
<protein>
    <submittedName>
        <fullName evidence="2">Uncharacterized protein</fullName>
    </submittedName>
</protein>
<name>A0A3A8ASL5_9HYPH</name>
<proteinExistence type="predicted"/>
<dbReference type="Proteomes" id="UP000246132">
    <property type="component" value="Unassembled WGS sequence"/>
</dbReference>
<evidence type="ECO:0000256" key="1">
    <source>
        <dbReference type="SAM" id="Phobius"/>
    </source>
</evidence>
<organism evidence="2 3">
    <name type="scientific">Oceaniradius stylonematis</name>
    <dbReference type="NCBI Taxonomy" id="2184161"/>
    <lineage>
        <taxon>Bacteria</taxon>
        <taxon>Pseudomonadati</taxon>
        <taxon>Pseudomonadota</taxon>
        <taxon>Alphaproteobacteria</taxon>
        <taxon>Hyphomicrobiales</taxon>
        <taxon>Ahrensiaceae</taxon>
        <taxon>Oceaniradius</taxon>
    </lineage>
</organism>
<sequence>MLGDTTTTLLGSSAIVAGLIYGAVSGFITGPTMIDRMTEKTIDWPKQCVRTITTEVRRNEAPAPQMPTLGCRSIFGWLGPDGDAYCRMHGHLFDNNPLNQAMTATQNAARQAQENRLRHAAERAPDRCACAVTTTIEENRLSIALYAGTWRLVQPPAIKNLKSELATNLNASACAMKGGRS</sequence>
<keyword evidence="1" id="KW-1133">Transmembrane helix</keyword>
<dbReference type="EMBL" id="QFWV02000001">
    <property type="protein sequence ID" value="RKF08441.1"/>
    <property type="molecule type" value="Genomic_DNA"/>
</dbReference>
<reference evidence="2 3" key="1">
    <citation type="journal article" date="2018" name="Int. J. Syst. Bacteriol.">
        <title>Oceaniradius stylonemae gen. nov., sp. nov., isolated from a red alga, Stylonema cornu-cervi.</title>
        <authorList>
            <person name="Jeong S."/>
        </authorList>
    </citation>
    <scope>NUCLEOTIDE SEQUENCE [LARGE SCALE GENOMIC DNA]</scope>
    <source>
        <strain evidence="2 3">StC1</strain>
    </source>
</reference>
<comment type="caution">
    <text evidence="2">The sequence shown here is derived from an EMBL/GenBank/DDBJ whole genome shotgun (WGS) entry which is preliminary data.</text>
</comment>
<keyword evidence="1" id="KW-0812">Transmembrane</keyword>
<evidence type="ECO:0000313" key="2">
    <source>
        <dbReference type="EMBL" id="RKF08441.1"/>
    </source>
</evidence>
<keyword evidence="1" id="KW-0472">Membrane</keyword>
<feature type="transmembrane region" description="Helical" evidence="1">
    <location>
        <begin position="6"/>
        <end position="28"/>
    </location>
</feature>
<accession>A0A3A8ASL5</accession>
<dbReference type="AlphaFoldDB" id="A0A3A8ASL5"/>
<evidence type="ECO:0000313" key="3">
    <source>
        <dbReference type="Proteomes" id="UP000246132"/>
    </source>
</evidence>